<evidence type="ECO:0000256" key="4">
    <source>
        <dbReference type="ARBA" id="ARBA00023136"/>
    </source>
</evidence>
<keyword evidence="2 7" id="KW-0812">Transmembrane</keyword>
<accession>A0A4U0UI98</accession>
<dbReference type="InterPro" id="IPR049326">
    <property type="entry name" value="Rhodopsin_dom_fungi"/>
</dbReference>
<dbReference type="PANTHER" id="PTHR33048">
    <property type="entry name" value="PTH11-LIKE INTEGRAL MEMBRANE PROTEIN (AFU_ORTHOLOGUE AFUA_5G11245)"/>
    <property type="match status" value="1"/>
</dbReference>
<comment type="similarity">
    <text evidence="5">Belongs to the SAT4 family.</text>
</comment>
<comment type="subcellular location">
    <subcellularLocation>
        <location evidence="1">Membrane</location>
        <topology evidence="1">Multi-pass membrane protein</topology>
    </subcellularLocation>
</comment>
<feature type="transmembrane region" description="Helical" evidence="7">
    <location>
        <begin position="20"/>
        <end position="41"/>
    </location>
</feature>
<dbReference type="OrthoDB" id="5398233at2759"/>
<dbReference type="InterPro" id="IPR052337">
    <property type="entry name" value="SAT4-like"/>
</dbReference>
<comment type="caution">
    <text evidence="9">The sequence shown here is derived from an EMBL/GenBank/DDBJ whole genome shotgun (WGS) entry which is preliminary data.</text>
</comment>
<feature type="transmembrane region" description="Helical" evidence="7">
    <location>
        <begin position="53"/>
        <end position="78"/>
    </location>
</feature>
<reference evidence="9 10" key="1">
    <citation type="submission" date="2017-03" db="EMBL/GenBank/DDBJ databases">
        <title>Genomes of endolithic fungi from Antarctica.</title>
        <authorList>
            <person name="Coleine C."/>
            <person name="Masonjones S."/>
            <person name="Stajich J.E."/>
        </authorList>
    </citation>
    <scope>NUCLEOTIDE SEQUENCE [LARGE SCALE GENOMIC DNA]</scope>
    <source>
        <strain evidence="9 10">CCFEE 6315</strain>
    </source>
</reference>
<gene>
    <name evidence="9" type="ORF">B0A50_00316</name>
</gene>
<dbReference type="Pfam" id="PF20684">
    <property type="entry name" value="Fung_rhodopsin"/>
    <property type="match status" value="1"/>
</dbReference>
<dbReference type="EMBL" id="NAJL01000001">
    <property type="protein sequence ID" value="TKA34335.1"/>
    <property type="molecule type" value="Genomic_DNA"/>
</dbReference>
<protein>
    <recommendedName>
        <fullName evidence="8">Rhodopsin domain-containing protein</fullName>
    </recommendedName>
</protein>
<feature type="transmembrane region" description="Helical" evidence="7">
    <location>
        <begin position="255"/>
        <end position="277"/>
    </location>
</feature>
<evidence type="ECO:0000256" key="7">
    <source>
        <dbReference type="SAM" id="Phobius"/>
    </source>
</evidence>
<organism evidence="9 10">
    <name type="scientific">Salinomyces thailandicus</name>
    <dbReference type="NCBI Taxonomy" id="706561"/>
    <lineage>
        <taxon>Eukaryota</taxon>
        <taxon>Fungi</taxon>
        <taxon>Dikarya</taxon>
        <taxon>Ascomycota</taxon>
        <taxon>Pezizomycotina</taxon>
        <taxon>Dothideomycetes</taxon>
        <taxon>Dothideomycetidae</taxon>
        <taxon>Mycosphaerellales</taxon>
        <taxon>Teratosphaeriaceae</taxon>
        <taxon>Salinomyces</taxon>
    </lineage>
</organism>
<feature type="region of interest" description="Disordered" evidence="6">
    <location>
        <begin position="351"/>
        <end position="533"/>
    </location>
</feature>
<feature type="transmembrane region" description="Helical" evidence="7">
    <location>
        <begin position="142"/>
        <end position="161"/>
    </location>
</feature>
<feature type="compositionally biased region" description="Pro residues" evidence="6">
    <location>
        <begin position="389"/>
        <end position="401"/>
    </location>
</feature>
<name>A0A4U0UI98_9PEZI</name>
<evidence type="ECO:0000256" key="2">
    <source>
        <dbReference type="ARBA" id="ARBA00022692"/>
    </source>
</evidence>
<evidence type="ECO:0000256" key="3">
    <source>
        <dbReference type="ARBA" id="ARBA00022989"/>
    </source>
</evidence>
<dbReference type="GO" id="GO:0016020">
    <property type="term" value="C:membrane"/>
    <property type="evidence" value="ECO:0007669"/>
    <property type="project" value="UniProtKB-SubCell"/>
</dbReference>
<sequence length="533" mass="59096">MAIWDTTPPEPRTRQGNWPTLLFSWWTTIFSLVIVLIRLCGRKVRSNVLFREDWIMMLALIPLLARMALIHIVLIYGTNNIQTDEYDFTDSEIRHRQTGSGLVLAARISYAAFIWTSKLTVSEFLKRITIRIWRPSHEATLRGIRIFLAITFVAVIVATLAECQPFEHYWQVIPDPGPQCRQGYAQLLTMGTCDMITDILLVAFPIPIVLKSGQTWKRKLQLGSLFSLSAIMIAITGLRMDEVIDHHGRQQYRTVWASCEILASTAVSNAVILGSFLRDKGTKKNKWKSQSVSDSVDRASVRRPTLAALHEMGSDEDLFRFLGCRVPAHLRHESDSLPRPAPAALPAFATNRRNSGRVPQLSPLQSVEPDTSGSEASQDSLGSSKPIEPEPSLPSPAPSPRKPSVSFFDVGGLLEHGSSRRPSPETTPRAPAETRASRTLVQDFAPPSPMHSRRDSHAIATDARGPSSHPTHQDTACLPHQSSDLLHQPSRPPRPNGFPASPAGVVGPMLERRATQHSLQDAGGLLSRLMTRE</sequence>
<dbReference type="Proteomes" id="UP000308549">
    <property type="component" value="Unassembled WGS sequence"/>
</dbReference>
<dbReference type="AlphaFoldDB" id="A0A4U0UI98"/>
<evidence type="ECO:0000256" key="1">
    <source>
        <dbReference type="ARBA" id="ARBA00004141"/>
    </source>
</evidence>
<feature type="transmembrane region" description="Helical" evidence="7">
    <location>
        <begin position="222"/>
        <end position="240"/>
    </location>
</feature>
<keyword evidence="4 7" id="KW-0472">Membrane</keyword>
<feature type="transmembrane region" description="Helical" evidence="7">
    <location>
        <begin position="184"/>
        <end position="210"/>
    </location>
</feature>
<evidence type="ECO:0000313" key="9">
    <source>
        <dbReference type="EMBL" id="TKA34335.1"/>
    </source>
</evidence>
<feature type="transmembrane region" description="Helical" evidence="7">
    <location>
        <begin position="98"/>
        <end position="121"/>
    </location>
</feature>
<feature type="compositionally biased region" description="Polar residues" evidence="6">
    <location>
        <begin position="468"/>
        <end position="485"/>
    </location>
</feature>
<keyword evidence="3 7" id="KW-1133">Transmembrane helix</keyword>
<feature type="compositionally biased region" description="Polar residues" evidence="6">
    <location>
        <begin position="362"/>
        <end position="382"/>
    </location>
</feature>
<evidence type="ECO:0000259" key="8">
    <source>
        <dbReference type="Pfam" id="PF20684"/>
    </source>
</evidence>
<dbReference type="PANTHER" id="PTHR33048:SF19">
    <property type="entry name" value="MEMBRANE PROTEIN PTH11-LIKE, PUTATIVE (AFU_ORTHOLOGUE AFUA_1G14080)-RELATED"/>
    <property type="match status" value="1"/>
</dbReference>
<evidence type="ECO:0000313" key="10">
    <source>
        <dbReference type="Proteomes" id="UP000308549"/>
    </source>
</evidence>
<evidence type="ECO:0000256" key="5">
    <source>
        <dbReference type="ARBA" id="ARBA00038359"/>
    </source>
</evidence>
<proteinExistence type="inferred from homology"/>
<keyword evidence="10" id="KW-1185">Reference proteome</keyword>
<evidence type="ECO:0000256" key="6">
    <source>
        <dbReference type="SAM" id="MobiDB-lite"/>
    </source>
</evidence>
<feature type="domain" description="Rhodopsin" evidence="8">
    <location>
        <begin position="37"/>
        <end position="267"/>
    </location>
</feature>